<keyword evidence="10" id="KW-1185">Reference proteome</keyword>
<sequence length="367" mass="41067">MKAKEVFNTMTPYTPGKQIEDVKKAYGLTNIVKLASNENPFGYSEKVQTAIPKMLEHLEIYPDGYATKIREELANRLNVEKNQLIFGCGSDEVVDIICRTYLDQSSETIMAVPTFPQYKHNSLIQGASIKEVPLINGYHDIKGMLEAISSKTKIAWLCSPNNPTGALIPKQELLMFLKECPKDILVVLDEAYYEYISDENNPQSISLLQKYPNLIVLRTFSKAYGLANLRIGYGVASIEIANTLNIARGPFNTTSIAQEAATIVLQDEDFLANTLDENSKNKKAFCDFLEEVGLTAYDSEANFIFVKLPTTGDQLCEYLLERGFIIRSGEALGHPNGVRITIGAKEHMEELSQLIKGFLEEVKEENK</sequence>
<dbReference type="Gene3D" id="3.90.1150.10">
    <property type="entry name" value="Aspartate Aminotransferase, domain 1"/>
    <property type="match status" value="1"/>
</dbReference>
<evidence type="ECO:0000256" key="1">
    <source>
        <dbReference type="ARBA" id="ARBA00001933"/>
    </source>
</evidence>
<evidence type="ECO:0000256" key="2">
    <source>
        <dbReference type="ARBA" id="ARBA00011738"/>
    </source>
</evidence>
<dbReference type="OrthoDB" id="9813612at2"/>
<evidence type="ECO:0000256" key="4">
    <source>
        <dbReference type="ARBA" id="ARBA00022679"/>
    </source>
</evidence>
<comment type="pathway">
    <text evidence="7">Amino-acid biosynthesis; L-histidine biosynthesis; L-histidine from 5-phospho-alpha-D-ribose 1-diphosphate: step 7/9.</text>
</comment>
<dbReference type="EC" id="2.6.1.9" evidence="7"/>
<dbReference type="UniPathway" id="UPA00031">
    <property type="reaction ID" value="UER00012"/>
</dbReference>
<protein>
    <recommendedName>
        <fullName evidence="7">Histidinol-phosphate aminotransferase</fullName>
        <ecNumber evidence="7">2.6.1.9</ecNumber>
    </recommendedName>
    <alternativeName>
        <fullName evidence="7">Imidazole acetol-phosphate transaminase</fullName>
    </alternativeName>
</protein>
<keyword evidence="6 7" id="KW-0368">Histidine biosynthesis</keyword>
<dbReference type="CDD" id="cd00609">
    <property type="entry name" value="AAT_like"/>
    <property type="match status" value="1"/>
</dbReference>
<comment type="similarity">
    <text evidence="7">Belongs to the class-II pyridoxal-phosphate-dependent aminotransferase family. Histidinol-phosphate aminotransferase subfamily.</text>
</comment>
<dbReference type="AlphaFoldDB" id="A0A368XD28"/>
<dbReference type="GO" id="GO:0000105">
    <property type="term" value="P:L-histidine biosynthetic process"/>
    <property type="evidence" value="ECO:0007669"/>
    <property type="project" value="UniProtKB-UniRule"/>
</dbReference>
<dbReference type="RefSeq" id="WP_114353802.1">
    <property type="nucleotide sequence ID" value="NZ_QPJJ01000012.1"/>
</dbReference>
<dbReference type="PANTHER" id="PTHR43643">
    <property type="entry name" value="HISTIDINOL-PHOSPHATE AMINOTRANSFERASE 2"/>
    <property type="match status" value="1"/>
</dbReference>
<comment type="caution">
    <text evidence="9">The sequence shown here is derived from an EMBL/GenBank/DDBJ whole genome shotgun (WGS) entry which is preliminary data.</text>
</comment>
<comment type="cofactor">
    <cofactor evidence="1 7">
        <name>pyridoxal 5'-phosphate</name>
        <dbReference type="ChEBI" id="CHEBI:597326"/>
    </cofactor>
</comment>
<dbReference type="InterPro" id="IPR050106">
    <property type="entry name" value="HistidinolP_aminotransfase"/>
</dbReference>
<comment type="subunit">
    <text evidence="2 7">Homodimer.</text>
</comment>
<evidence type="ECO:0000259" key="8">
    <source>
        <dbReference type="Pfam" id="PF00155"/>
    </source>
</evidence>
<dbReference type="InterPro" id="IPR005861">
    <property type="entry name" value="HisP_aminotrans"/>
</dbReference>
<dbReference type="Pfam" id="PF00155">
    <property type="entry name" value="Aminotran_1_2"/>
    <property type="match status" value="1"/>
</dbReference>
<dbReference type="HAMAP" id="MF_01023">
    <property type="entry name" value="HisC_aminotrans_2"/>
    <property type="match status" value="1"/>
</dbReference>
<evidence type="ECO:0000256" key="6">
    <source>
        <dbReference type="ARBA" id="ARBA00023102"/>
    </source>
</evidence>
<dbReference type="EMBL" id="QPJJ01000012">
    <property type="protein sequence ID" value="RCW64918.1"/>
    <property type="molecule type" value="Genomic_DNA"/>
</dbReference>
<name>A0A368XD28_9BACI</name>
<keyword evidence="3 7" id="KW-0032">Aminotransferase</keyword>
<dbReference type="InterPro" id="IPR015421">
    <property type="entry name" value="PyrdxlP-dep_Trfase_major"/>
</dbReference>
<evidence type="ECO:0000313" key="9">
    <source>
        <dbReference type="EMBL" id="RCW64918.1"/>
    </source>
</evidence>
<evidence type="ECO:0000256" key="5">
    <source>
        <dbReference type="ARBA" id="ARBA00022898"/>
    </source>
</evidence>
<proteinExistence type="inferred from homology"/>
<gene>
    <name evidence="7" type="primary">hisC</name>
    <name evidence="9" type="ORF">DFR57_11296</name>
</gene>
<reference evidence="9 10" key="1">
    <citation type="submission" date="2018-07" db="EMBL/GenBank/DDBJ databases">
        <title>Genomic Encyclopedia of Type Strains, Phase IV (KMG-IV): sequencing the most valuable type-strain genomes for metagenomic binning, comparative biology and taxonomic classification.</title>
        <authorList>
            <person name="Goeker M."/>
        </authorList>
    </citation>
    <scope>NUCLEOTIDE SEQUENCE [LARGE SCALE GENOMIC DNA]</scope>
    <source>
        <strain evidence="9 10">DSM 27696</strain>
    </source>
</reference>
<dbReference type="SUPFAM" id="SSF53383">
    <property type="entry name" value="PLP-dependent transferases"/>
    <property type="match status" value="1"/>
</dbReference>
<dbReference type="Gene3D" id="3.40.640.10">
    <property type="entry name" value="Type I PLP-dependent aspartate aminotransferase-like (Major domain)"/>
    <property type="match status" value="1"/>
</dbReference>
<dbReference type="GO" id="GO:0004400">
    <property type="term" value="F:histidinol-phosphate transaminase activity"/>
    <property type="evidence" value="ECO:0007669"/>
    <property type="project" value="UniProtKB-UniRule"/>
</dbReference>
<comment type="catalytic activity">
    <reaction evidence="7">
        <text>L-histidinol phosphate + 2-oxoglutarate = 3-(imidazol-4-yl)-2-oxopropyl phosphate + L-glutamate</text>
        <dbReference type="Rhea" id="RHEA:23744"/>
        <dbReference type="ChEBI" id="CHEBI:16810"/>
        <dbReference type="ChEBI" id="CHEBI:29985"/>
        <dbReference type="ChEBI" id="CHEBI:57766"/>
        <dbReference type="ChEBI" id="CHEBI:57980"/>
        <dbReference type="EC" id="2.6.1.9"/>
    </reaction>
</comment>
<dbReference type="Proteomes" id="UP000252585">
    <property type="component" value="Unassembled WGS sequence"/>
</dbReference>
<dbReference type="GO" id="GO:0030170">
    <property type="term" value="F:pyridoxal phosphate binding"/>
    <property type="evidence" value="ECO:0007669"/>
    <property type="project" value="InterPro"/>
</dbReference>
<keyword evidence="7" id="KW-0028">Amino-acid biosynthesis</keyword>
<dbReference type="InterPro" id="IPR004839">
    <property type="entry name" value="Aminotransferase_I/II_large"/>
</dbReference>
<evidence type="ECO:0000313" key="10">
    <source>
        <dbReference type="Proteomes" id="UP000252585"/>
    </source>
</evidence>
<dbReference type="InterPro" id="IPR015424">
    <property type="entry name" value="PyrdxlP-dep_Trfase"/>
</dbReference>
<organism evidence="9 10">
    <name type="scientific">Saliterribacillus persicus</name>
    <dbReference type="NCBI Taxonomy" id="930114"/>
    <lineage>
        <taxon>Bacteria</taxon>
        <taxon>Bacillati</taxon>
        <taxon>Bacillota</taxon>
        <taxon>Bacilli</taxon>
        <taxon>Bacillales</taxon>
        <taxon>Bacillaceae</taxon>
        <taxon>Saliterribacillus</taxon>
    </lineage>
</organism>
<keyword evidence="4 7" id="KW-0808">Transferase</keyword>
<evidence type="ECO:0000256" key="7">
    <source>
        <dbReference type="HAMAP-Rule" id="MF_01023"/>
    </source>
</evidence>
<evidence type="ECO:0000256" key="3">
    <source>
        <dbReference type="ARBA" id="ARBA00022576"/>
    </source>
</evidence>
<accession>A0A368XD28</accession>
<keyword evidence="5 7" id="KW-0663">Pyridoxal phosphate</keyword>
<dbReference type="PANTHER" id="PTHR43643:SF3">
    <property type="entry name" value="HISTIDINOL-PHOSPHATE AMINOTRANSFERASE"/>
    <property type="match status" value="1"/>
</dbReference>
<feature type="modified residue" description="N6-(pyridoxal phosphate)lysine" evidence="7">
    <location>
        <position position="222"/>
    </location>
</feature>
<dbReference type="InterPro" id="IPR015422">
    <property type="entry name" value="PyrdxlP-dep_Trfase_small"/>
</dbReference>
<feature type="domain" description="Aminotransferase class I/classII large" evidence="8">
    <location>
        <begin position="30"/>
        <end position="355"/>
    </location>
</feature>
<dbReference type="NCBIfam" id="TIGR01141">
    <property type="entry name" value="hisC"/>
    <property type="match status" value="1"/>
</dbReference>